<evidence type="ECO:0000313" key="3">
    <source>
        <dbReference type="EMBL" id="MFC3908969.1"/>
    </source>
</evidence>
<dbReference type="PROSITE" id="PS51257">
    <property type="entry name" value="PROKAR_LIPOPROTEIN"/>
    <property type="match status" value="1"/>
</dbReference>
<dbReference type="InterPro" id="IPR005586">
    <property type="entry name" value="ABC_trans_aux"/>
</dbReference>
<keyword evidence="4" id="KW-1185">Reference proteome</keyword>
<evidence type="ECO:0000313" key="4">
    <source>
        <dbReference type="Proteomes" id="UP001595758"/>
    </source>
</evidence>
<evidence type="ECO:0000256" key="1">
    <source>
        <dbReference type="SAM" id="SignalP"/>
    </source>
</evidence>
<organism evidence="3 4">
    <name type="scientific">Legionella dresdenensis</name>
    <dbReference type="NCBI Taxonomy" id="450200"/>
    <lineage>
        <taxon>Bacteria</taxon>
        <taxon>Pseudomonadati</taxon>
        <taxon>Pseudomonadota</taxon>
        <taxon>Gammaproteobacteria</taxon>
        <taxon>Legionellales</taxon>
        <taxon>Legionellaceae</taxon>
        <taxon>Legionella</taxon>
    </lineage>
</organism>
<gene>
    <name evidence="3" type="ORF">ACFORL_07770</name>
</gene>
<name>A0ABV8CFL6_9GAMM</name>
<dbReference type="SUPFAM" id="SSF159594">
    <property type="entry name" value="XCC0632-like"/>
    <property type="match status" value="1"/>
</dbReference>
<proteinExistence type="predicted"/>
<dbReference type="EMBL" id="JBHSAB010000016">
    <property type="protein sequence ID" value="MFC3908969.1"/>
    <property type="molecule type" value="Genomic_DNA"/>
</dbReference>
<feature type="domain" description="ABC-type transport auxiliary lipoprotein component" evidence="2">
    <location>
        <begin position="28"/>
        <end position="185"/>
    </location>
</feature>
<feature type="signal peptide" evidence="1">
    <location>
        <begin position="1"/>
        <end position="17"/>
    </location>
</feature>
<reference evidence="4" key="1">
    <citation type="journal article" date="2019" name="Int. J. Syst. Evol. Microbiol.">
        <title>The Global Catalogue of Microorganisms (GCM) 10K type strain sequencing project: providing services to taxonomists for standard genome sequencing and annotation.</title>
        <authorList>
            <consortium name="The Broad Institute Genomics Platform"/>
            <consortium name="The Broad Institute Genome Sequencing Center for Infectious Disease"/>
            <person name="Wu L."/>
            <person name="Ma J."/>
        </authorList>
    </citation>
    <scope>NUCLEOTIDE SEQUENCE [LARGE SCALE GENOMIC DNA]</scope>
    <source>
        <strain evidence="4">CCUG 59858</strain>
    </source>
</reference>
<feature type="chain" id="PRO_5046516652" evidence="1">
    <location>
        <begin position="18"/>
        <end position="190"/>
    </location>
</feature>
<dbReference type="RefSeq" id="WP_382342748.1">
    <property type="nucleotide sequence ID" value="NZ_JBHSAB010000016.1"/>
</dbReference>
<evidence type="ECO:0000259" key="2">
    <source>
        <dbReference type="Pfam" id="PF03886"/>
    </source>
</evidence>
<dbReference type="Pfam" id="PF03886">
    <property type="entry name" value="ABC_trans_aux"/>
    <property type="match status" value="1"/>
</dbReference>
<sequence>MAVHKLLILMLSALLLASCGSGKEPQYYVLNPANISAAPVRHTDLNLGIEDISIPEYLDKPQLMIFLTPNQSAIDDNHQWAEELSNNIRRVITTNLQNFLPGALVELKPWNNKFEPNYYLQINISQFKVDTQGNSILQASYVFYDKTHAIRQFKASYCQKLLKITPDAIVASMNNNLTRLCRDIAKNTPK</sequence>
<accession>A0ABV8CFL6</accession>
<dbReference type="Proteomes" id="UP001595758">
    <property type="component" value="Unassembled WGS sequence"/>
</dbReference>
<dbReference type="Gene3D" id="3.40.50.10610">
    <property type="entry name" value="ABC-type transport auxiliary lipoprotein component"/>
    <property type="match status" value="1"/>
</dbReference>
<comment type="caution">
    <text evidence="3">The sequence shown here is derived from an EMBL/GenBank/DDBJ whole genome shotgun (WGS) entry which is preliminary data.</text>
</comment>
<protein>
    <submittedName>
        <fullName evidence="3">Membrane integrity-associated transporter subunit PqiC</fullName>
    </submittedName>
</protein>
<keyword evidence="1" id="KW-0732">Signal</keyword>